<name>A0AAD7BMC5_9AGAR</name>
<feature type="domain" description="Peptidase S9 prolyl oligopeptidase catalytic" evidence="1">
    <location>
        <begin position="432"/>
        <end position="641"/>
    </location>
</feature>
<dbReference type="SUPFAM" id="SSF53474">
    <property type="entry name" value="alpha/beta-Hydrolases"/>
    <property type="match status" value="1"/>
</dbReference>
<dbReference type="InterPro" id="IPR001375">
    <property type="entry name" value="Peptidase_S9_cat"/>
</dbReference>
<dbReference type="Pfam" id="PF00326">
    <property type="entry name" value="Peptidase_S9"/>
    <property type="match status" value="1"/>
</dbReference>
<evidence type="ECO:0000313" key="3">
    <source>
        <dbReference type="Proteomes" id="UP001221142"/>
    </source>
</evidence>
<protein>
    <submittedName>
        <fullName evidence="2">Alpha/beta-hydrolase</fullName>
    </submittedName>
</protein>
<gene>
    <name evidence="2" type="ORF">FB45DRAFT_751648</name>
</gene>
<keyword evidence="3" id="KW-1185">Reference proteome</keyword>
<proteinExistence type="predicted"/>
<accession>A0AAD7BMC5</accession>
<dbReference type="Gene3D" id="3.40.50.1820">
    <property type="entry name" value="alpha/beta hydrolase"/>
    <property type="match status" value="1"/>
</dbReference>
<dbReference type="InterPro" id="IPR029058">
    <property type="entry name" value="AB_hydrolase_fold"/>
</dbReference>
<reference evidence="2" key="1">
    <citation type="submission" date="2023-03" db="EMBL/GenBank/DDBJ databases">
        <title>Massive genome expansion in bonnet fungi (Mycena s.s.) driven by repeated elements and novel gene families across ecological guilds.</title>
        <authorList>
            <consortium name="Lawrence Berkeley National Laboratory"/>
            <person name="Harder C.B."/>
            <person name="Miyauchi S."/>
            <person name="Viragh M."/>
            <person name="Kuo A."/>
            <person name="Thoen E."/>
            <person name="Andreopoulos B."/>
            <person name="Lu D."/>
            <person name="Skrede I."/>
            <person name="Drula E."/>
            <person name="Henrissat B."/>
            <person name="Morin E."/>
            <person name="Kohler A."/>
            <person name="Barry K."/>
            <person name="LaButti K."/>
            <person name="Morin E."/>
            <person name="Salamov A."/>
            <person name="Lipzen A."/>
            <person name="Mereny Z."/>
            <person name="Hegedus B."/>
            <person name="Baldrian P."/>
            <person name="Stursova M."/>
            <person name="Weitz H."/>
            <person name="Taylor A."/>
            <person name="Grigoriev I.V."/>
            <person name="Nagy L.G."/>
            <person name="Martin F."/>
            <person name="Kauserud H."/>
        </authorList>
    </citation>
    <scope>NUCLEOTIDE SEQUENCE</scope>
    <source>
        <strain evidence="2">9284</strain>
    </source>
</reference>
<dbReference type="PANTHER" id="PTHR43056">
    <property type="entry name" value="PEPTIDASE S9 PROLYL OLIGOPEPTIDASE"/>
    <property type="match status" value="1"/>
</dbReference>
<sequence>MQDKPQVANYGAWQSPVTPAIISDQVVAYEAIAVDSVNGKIYHVERRLIEGRSVLVDSGQRQDVIDMEYNCRSVVHGYGGAPVAIRDGVIFFTNAPDMRIYKIEGDSVRAVTPDAPQFRFACLTLHPVYSHLMVAVREDHSNPKPANVVDTVVCTDLRTGTSKVIVSGSDFYANPVFSPSGRKLAWLRWNHPDMPFRSTQLVVADVRLSSDGQISVRDEIVVAGKPHVSVAQQPLWVDEDTVVFLHDVDGWLQPWVHNTLSRPILQHIIPGDFAEAMWGLGMSSCAIFDDDHILSVVVMKGFASLILISISSGACEEIPSAFVDIKYLKRISPYQFVFVGSKIDAGEAVVKLSFDRGVANPTFQVLASSSATPVPAGFVARPERFVSTDSAGRDVYALFYPPTNPDFVAPENEKPPCVVNFHAGPTSRTTPQFLWDRILYTSRGWAWLDVMFSGSSGYGRKYMERLDGKAGDLDVQDCVEATRQTASKGVIDIHRVVVTGSIPGGPSVLMSLINFPDFYAAGTSKVSVCDLAELHRKAPKLQLHYLELVLGGSPEEVPDVYKARSPLFHAGKIRAPVLLAHGKLDLVVPVDQTDAIAEEIRKHGGRVEYLRFEDEGHGFRKAESVRHVQERQLAFFEGVFGFNN</sequence>
<dbReference type="GO" id="GO:0008236">
    <property type="term" value="F:serine-type peptidase activity"/>
    <property type="evidence" value="ECO:0007669"/>
    <property type="project" value="InterPro"/>
</dbReference>
<organism evidence="2 3">
    <name type="scientific">Roridomyces roridus</name>
    <dbReference type="NCBI Taxonomy" id="1738132"/>
    <lineage>
        <taxon>Eukaryota</taxon>
        <taxon>Fungi</taxon>
        <taxon>Dikarya</taxon>
        <taxon>Basidiomycota</taxon>
        <taxon>Agaricomycotina</taxon>
        <taxon>Agaricomycetes</taxon>
        <taxon>Agaricomycetidae</taxon>
        <taxon>Agaricales</taxon>
        <taxon>Marasmiineae</taxon>
        <taxon>Mycenaceae</taxon>
        <taxon>Roridomyces</taxon>
    </lineage>
</organism>
<dbReference type="AlphaFoldDB" id="A0AAD7BMC5"/>
<dbReference type="GO" id="GO:0006508">
    <property type="term" value="P:proteolysis"/>
    <property type="evidence" value="ECO:0007669"/>
    <property type="project" value="InterPro"/>
</dbReference>
<comment type="caution">
    <text evidence="2">The sequence shown here is derived from an EMBL/GenBank/DDBJ whole genome shotgun (WGS) entry which is preliminary data.</text>
</comment>
<evidence type="ECO:0000313" key="2">
    <source>
        <dbReference type="EMBL" id="KAJ7624941.1"/>
    </source>
</evidence>
<dbReference type="InterPro" id="IPR050585">
    <property type="entry name" value="Xaa-Pro_dipeptidyl-ppase/CocE"/>
</dbReference>
<evidence type="ECO:0000259" key="1">
    <source>
        <dbReference type="Pfam" id="PF00326"/>
    </source>
</evidence>
<dbReference type="Proteomes" id="UP001221142">
    <property type="component" value="Unassembled WGS sequence"/>
</dbReference>
<dbReference type="EMBL" id="JARKIF010000013">
    <property type="protein sequence ID" value="KAJ7624941.1"/>
    <property type="molecule type" value="Genomic_DNA"/>
</dbReference>
<dbReference type="SUPFAM" id="SSF69322">
    <property type="entry name" value="Tricorn protease domain 2"/>
    <property type="match status" value="1"/>
</dbReference>
<dbReference type="PANTHER" id="PTHR43056:SF5">
    <property type="entry name" value="PEPTIDASE S9 PROLYL OLIGOPEPTIDASE CATALYTIC DOMAIN-CONTAINING PROTEIN"/>
    <property type="match status" value="1"/>
</dbReference>